<evidence type="ECO:0000313" key="3">
    <source>
        <dbReference type="Proteomes" id="UP001347796"/>
    </source>
</evidence>
<evidence type="ECO:0000256" key="1">
    <source>
        <dbReference type="SAM" id="MobiDB-lite"/>
    </source>
</evidence>
<name>A0AAN8Q685_PATCE</name>
<accession>A0AAN8Q685</accession>
<proteinExistence type="predicted"/>
<dbReference type="Proteomes" id="UP001347796">
    <property type="component" value="Unassembled WGS sequence"/>
</dbReference>
<dbReference type="AlphaFoldDB" id="A0AAN8Q685"/>
<sequence>MDIRRLGVFEKQEEAIQELKQMMHMLREAETQRKQMIHILQDKYTGPQESIRKLEKSNVETKKAMSGLQHSVDIHQEEIQSLKMMVKPNNSIESSLLTNVTNQSKDVKLSSGNVNKEVLSDETTARNKTKDQLS</sequence>
<organism evidence="2 3">
    <name type="scientific">Patella caerulea</name>
    <name type="common">Rayed Mediterranean limpet</name>
    <dbReference type="NCBI Taxonomy" id="87958"/>
    <lineage>
        <taxon>Eukaryota</taxon>
        <taxon>Metazoa</taxon>
        <taxon>Spiralia</taxon>
        <taxon>Lophotrochozoa</taxon>
        <taxon>Mollusca</taxon>
        <taxon>Gastropoda</taxon>
        <taxon>Patellogastropoda</taxon>
        <taxon>Patelloidea</taxon>
        <taxon>Patellidae</taxon>
        <taxon>Patella</taxon>
    </lineage>
</organism>
<protein>
    <submittedName>
        <fullName evidence="2">Uncharacterized protein</fullName>
    </submittedName>
</protein>
<keyword evidence="3" id="KW-1185">Reference proteome</keyword>
<dbReference type="EMBL" id="JAZGQO010000002">
    <property type="protein sequence ID" value="KAK6192665.1"/>
    <property type="molecule type" value="Genomic_DNA"/>
</dbReference>
<feature type="region of interest" description="Disordered" evidence="1">
    <location>
        <begin position="107"/>
        <end position="134"/>
    </location>
</feature>
<gene>
    <name evidence="2" type="ORF">SNE40_004099</name>
</gene>
<feature type="compositionally biased region" description="Basic and acidic residues" evidence="1">
    <location>
        <begin position="123"/>
        <end position="134"/>
    </location>
</feature>
<comment type="caution">
    <text evidence="2">The sequence shown here is derived from an EMBL/GenBank/DDBJ whole genome shotgun (WGS) entry which is preliminary data.</text>
</comment>
<evidence type="ECO:0000313" key="2">
    <source>
        <dbReference type="EMBL" id="KAK6192665.1"/>
    </source>
</evidence>
<reference evidence="2 3" key="1">
    <citation type="submission" date="2024-01" db="EMBL/GenBank/DDBJ databases">
        <title>The genome of the rayed Mediterranean limpet Patella caerulea (Linnaeus, 1758).</title>
        <authorList>
            <person name="Anh-Thu Weber A."/>
            <person name="Halstead-Nussloch G."/>
        </authorList>
    </citation>
    <scope>NUCLEOTIDE SEQUENCE [LARGE SCALE GENOMIC DNA]</scope>
    <source>
        <strain evidence="2">AATW-2023a</strain>
        <tissue evidence="2">Whole specimen</tissue>
    </source>
</reference>